<dbReference type="Gene3D" id="2.170.190.11">
    <property type="entry name" value="Molybdopterin biosynthesis moea protein, domain 3"/>
    <property type="match status" value="1"/>
</dbReference>
<evidence type="ECO:0000256" key="7">
    <source>
        <dbReference type="RuleBase" id="RU365090"/>
    </source>
</evidence>
<gene>
    <name evidence="10" type="ORF">B5808_11665</name>
</gene>
<evidence type="ECO:0000256" key="6">
    <source>
        <dbReference type="ARBA" id="ARBA00047317"/>
    </source>
</evidence>
<dbReference type="Pfam" id="PF00994">
    <property type="entry name" value="MoCF_biosynth"/>
    <property type="match status" value="1"/>
</dbReference>
<evidence type="ECO:0000256" key="8">
    <source>
        <dbReference type="SAM" id="MobiDB-lite"/>
    </source>
</evidence>
<dbReference type="AlphaFoldDB" id="A0A1X9LNF1"/>
<dbReference type="PANTHER" id="PTHR10192:SF5">
    <property type="entry name" value="GEPHYRIN"/>
    <property type="match status" value="1"/>
</dbReference>
<dbReference type="InterPro" id="IPR001453">
    <property type="entry name" value="MoaB/Mog_dom"/>
</dbReference>
<dbReference type="Gene3D" id="3.40.980.10">
    <property type="entry name" value="MoaB/Mog-like domain"/>
    <property type="match status" value="2"/>
</dbReference>
<dbReference type="KEGG" id="cphy:B5808_11665"/>
<comment type="pathway">
    <text evidence="2 7">Cofactor biosynthesis; molybdopterin biosynthesis.</text>
</comment>
<name>A0A1X9LNF1_9MICO</name>
<keyword evidence="7" id="KW-0479">Metal-binding</keyword>
<dbReference type="Pfam" id="PF03454">
    <property type="entry name" value="MoeA_C"/>
    <property type="match status" value="1"/>
</dbReference>
<dbReference type="CDD" id="cd00887">
    <property type="entry name" value="MoeA"/>
    <property type="match status" value="1"/>
</dbReference>
<evidence type="ECO:0000313" key="10">
    <source>
        <dbReference type="EMBL" id="ARJ05808.1"/>
    </source>
</evidence>
<dbReference type="EC" id="2.10.1.1" evidence="7"/>
<dbReference type="InterPro" id="IPR005110">
    <property type="entry name" value="MoeA_linker/N"/>
</dbReference>
<dbReference type="EMBL" id="CP020715">
    <property type="protein sequence ID" value="ARJ05808.1"/>
    <property type="molecule type" value="Genomic_DNA"/>
</dbReference>
<dbReference type="Pfam" id="PF03453">
    <property type="entry name" value="MoeA_N"/>
    <property type="match status" value="1"/>
</dbReference>
<keyword evidence="7" id="KW-0460">Magnesium</keyword>
<dbReference type="InterPro" id="IPR036425">
    <property type="entry name" value="MoaB/Mog-like_dom_sf"/>
</dbReference>
<evidence type="ECO:0000313" key="11">
    <source>
        <dbReference type="Proteomes" id="UP000192775"/>
    </source>
</evidence>
<dbReference type="InterPro" id="IPR036688">
    <property type="entry name" value="MoeA_C_domain_IV_sf"/>
</dbReference>
<dbReference type="InterPro" id="IPR038987">
    <property type="entry name" value="MoeA-like"/>
</dbReference>
<feature type="region of interest" description="Disordered" evidence="8">
    <location>
        <begin position="267"/>
        <end position="298"/>
    </location>
</feature>
<comment type="similarity">
    <text evidence="3 7">Belongs to the MoeA family.</text>
</comment>
<evidence type="ECO:0000256" key="5">
    <source>
        <dbReference type="ARBA" id="ARBA00023150"/>
    </source>
</evidence>
<comment type="function">
    <text evidence="1 7">Catalyzes the insertion of molybdate into adenylated molybdopterin with the concomitant release of AMP.</text>
</comment>
<evidence type="ECO:0000256" key="3">
    <source>
        <dbReference type="ARBA" id="ARBA00010763"/>
    </source>
</evidence>
<accession>A0A1X9LNF1</accession>
<dbReference type="STRING" id="1619308.B5808_11665"/>
<dbReference type="GO" id="GO:0005829">
    <property type="term" value="C:cytosol"/>
    <property type="evidence" value="ECO:0007669"/>
    <property type="project" value="TreeGrafter"/>
</dbReference>
<evidence type="ECO:0000256" key="4">
    <source>
        <dbReference type="ARBA" id="ARBA00022505"/>
    </source>
</evidence>
<dbReference type="InterPro" id="IPR036135">
    <property type="entry name" value="MoeA_linker/N_sf"/>
</dbReference>
<evidence type="ECO:0000259" key="9">
    <source>
        <dbReference type="SMART" id="SM00852"/>
    </source>
</evidence>
<sequence>MGQDGRVRTIDDHRDEIVELLRPVADQLAAEPIEVGGAAFTARPWEHAARYLATDVIAPRALPGFDNSQMDGFAVLAADLEGASPESPVTLPVAERIAAGDAGHPHRPGTATPIMTGAALPPGADAVVPVERVDPPLFPAPGTEAIAGFTAPVAPGTYVRAQGSDVADGQVLLRAGDRLSAARAGVINGVGLTEVAVRRRLRVLLVPTGHEIRDPGEELTPGRIHDSNSVALTAALQSIGCGVDVRPCRSDDAVDLLAIVESALGESAGDPRAGGTNDAAPTSAPTPPAEISGDGAVTGPPDLLITVGGVSAGAREVVRDALGPLGVRFEKVALQPGGPQGLGLASLGDGRTLPVVCLPGNPVSALVSFEVFLRSALLTTAGASVTDRERRSAPLAHDLDSPPHVLQLRRGVLVDGELHTLGGPSSHLLHALADSTVLIHVPVGVDHVAAGSPLEFWRIDD</sequence>
<dbReference type="SUPFAM" id="SSF63867">
    <property type="entry name" value="MoeA C-terminal domain-like"/>
    <property type="match status" value="1"/>
</dbReference>
<dbReference type="SMART" id="SM00852">
    <property type="entry name" value="MoCF_biosynth"/>
    <property type="match status" value="1"/>
</dbReference>
<dbReference type="InterPro" id="IPR005111">
    <property type="entry name" value="MoeA_C_domain_IV"/>
</dbReference>
<dbReference type="SUPFAM" id="SSF53218">
    <property type="entry name" value="Molybdenum cofactor biosynthesis proteins"/>
    <property type="match status" value="2"/>
</dbReference>
<keyword evidence="5 7" id="KW-0501">Molybdenum cofactor biosynthesis</keyword>
<organism evidence="10 11">
    <name type="scientific">Cnuibacter physcomitrellae</name>
    <dbReference type="NCBI Taxonomy" id="1619308"/>
    <lineage>
        <taxon>Bacteria</taxon>
        <taxon>Bacillati</taxon>
        <taxon>Actinomycetota</taxon>
        <taxon>Actinomycetes</taxon>
        <taxon>Micrococcales</taxon>
        <taxon>Microbacteriaceae</taxon>
        <taxon>Cnuibacter</taxon>
    </lineage>
</organism>
<dbReference type="Gene3D" id="3.90.105.10">
    <property type="entry name" value="Molybdopterin biosynthesis moea protein, domain 2"/>
    <property type="match status" value="1"/>
</dbReference>
<comment type="cofactor">
    <cofactor evidence="7">
        <name>Mg(2+)</name>
        <dbReference type="ChEBI" id="CHEBI:18420"/>
    </cofactor>
</comment>
<dbReference type="GO" id="GO:0061599">
    <property type="term" value="F:molybdopterin molybdotransferase activity"/>
    <property type="evidence" value="ECO:0007669"/>
    <property type="project" value="UniProtKB-UniRule"/>
</dbReference>
<keyword evidence="4 7" id="KW-0500">Molybdenum</keyword>
<dbReference type="GO" id="GO:0046872">
    <property type="term" value="F:metal ion binding"/>
    <property type="evidence" value="ECO:0007669"/>
    <property type="project" value="UniProtKB-UniRule"/>
</dbReference>
<keyword evidence="7" id="KW-0808">Transferase</keyword>
<keyword evidence="11" id="KW-1185">Reference proteome</keyword>
<dbReference type="GO" id="GO:0006777">
    <property type="term" value="P:Mo-molybdopterin cofactor biosynthetic process"/>
    <property type="evidence" value="ECO:0007669"/>
    <property type="project" value="UniProtKB-UniRule"/>
</dbReference>
<dbReference type="PANTHER" id="PTHR10192">
    <property type="entry name" value="MOLYBDOPTERIN BIOSYNTHESIS PROTEIN"/>
    <property type="match status" value="1"/>
</dbReference>
<feature type="domain" description="MoaB/Mog" evidence="9">
    <location>
        <begin position="204"/>
        <end position="379"/>
    </location>
</feature>
<reference evidence="10 11" key="1">
    <citation type="submission" date="2017-04" db="EMBL/GenBank/DDBJ databases">
        <authorList>
            <person name="Afonso C.L."/>
            <person name="Miller P.J."/>
            <person name="Scott M.A."/>
            <person name="Spackman E."/>
            <person name="Goraichik I."/>
            <person name="Dimitrov K.M."/>
            <person name="Suarez D.L."/>
            <person name="Swayne D.E."/>
        </authorList>
    </citation>
    <scope>NUCLEOTIDE SEQUENCE [LARGE SCALE GENOMIC DNA]</scope>
    <source>
        <strain evidence="11">XA(T)</strain>
    </source>
</reference>
<evidence type="ECO:0000256" key="2">
    <source>
        <dbReference type="ARBA" id="ARBA00005046"/>
    </source>
</evidence>
<comment type="catalytic activity">
    <reaction evidence="6">
        <text>adenylyl-molybdopterin + molybdate = Mo-molybdopterin + AMP + H(+)</text>
        <dbReference type="Rhea" id="RHEA:35047"/>
        <dbReference type="ChEBI" id="CHEBI:15378"/>
        <dbReference type="ChEBI" id="CHEBI:36264"/>
        <dbReference type="ChEBI" id="CHEBI:62727"/>
        <dbReference type="ChEBI" id="CHEBI:71302"/>
        <dbReference type="ChEBI" id="CHEBI:456215"/>
        <dbReference type="EC" id="2.10.1.1"/>
    </reaction>
</comment>
<proteinExistence type="inferred from homology"/>
<dbReference type="Gene3D" id="2.40.340.10">
    <property type="entry name" value="MoeA, C-terminal, domain IV"/>
    <property type="match status" value="1"/>
</dbReference>
<evidence type="ECO:0000256" key="1">
    <source>
        <dbReference type="ARBA" id="ARBA00002901"/>
    </source>
</evidence>
<dbReference type="Proteomes" id="UP000192775">
    <property type="component" value="Chromosome"/>
</dbReference>
<dbReference type="SUPFAM" id="SSF63882">
    <property type="entry name" value="MoeA N-terminal region -like"/>
    <property type="match status" value="1"/>
</dbReference>
<protein>
    <recommendedName>
        <fullName evidence="7">Molybdopterin molybdenumtransferase</fullName>
        <ecNumber evidence="7">2.10.1.1</ecNumber>
    </recommendedName>
</protein>
<dbReference type="UniPathway" id="UPA00344"/>